<organism evidence="2 3">
    <name type="scientific">Sphingopyxis panaciterrulae</name>
    <dbReference type="NCBI Taxonomy" id="462372"/>
    <lineage>
        <taxon>Bacteria</taxon>
        <taxon>Pseudomonadati</taxon>
        <taxon>Pseudomonadota</taxon>
        <taxon>Alphaproteobacteria</taxon>
        <taxon>Sphingomonadales</taxon>
        <taxon>Sphingomonadaceae</taxon>
        <taxon>Sphingopyxis</taxon>
    </lineage>
</organism>
<dbReference type="InterPro" id="IPR003848">
    <property type="entry name" value="DUF218"/>
</dbReference>
<dbReference type="Pfam" id="PF02698">
    <property type="entry name" value="DUF218"/>
    <property type="match status" value="1"/>
</dbReference>
<protein>
    <submittedName>
        <fullName evidence="2">Uncharacterized SAM-binding protein YcdF (DUF218 family)</fullName>
    </submittedName>
</protein>
<accession>A0A7W9EQ47</accession>
<feature type="domain" description="DUF218" evidence="1">
    <location>
        <begin position="35"/>
        <end position="163"/>
    </location>
</feature>
<evidence type="ECO:0000313" key="2">
    <source>
        <dbReference type="EMBL" id="MBB5704835.1"/>
    </source>
</evidence>
<proteinExistence type="predicted"/>
<dbReference type="GO" id="GO:0000270">
    <property type="term" value="P:peptidoglycan metabolic process"/>
    <property type="evidence" value="ECO:0007669"/>
    <property type="project" value="TreeGrafter"/>
</dbReference>
<keyword evidence="3" id="KW-1185">Reference proteome</keyword>
<dbReference type="CDD" id="cd06259">
    <property type="entry name" value="YdcF-like"/>
    <property type="match status" value="1"/>
</dbReference>
<dbReference type="PANTHER" id="PTHR30336:SF4">
    <property type="entry name" value="ENVELOPE BIOGENESIS FACTOR ELYC"/>
    <property type="match status" value="1"/>
</dbReference>
<dbReference type="RefSeq" id="WP_184094340.1">
    <property type="nucleotide sequence ID" value="NZ_JACIJH010000001.1"/>
</dbReference>
<dbReference type="GO" id="GO:0043164">
    <property type="term" value="P:Gram-negative-bacterium-type cell wall biogenesis"/>
    <property type="evidence" value="ECO:0007669"/>
    <property type="project" value="TreeGrafter"/>
</dbReference>
<dbReference type="GO" id="GO:0005886">
    <property type="term" value="C:plasma membrane"/>
    <property type="evidence" value="ECO:0007669"/>
    <property type="project" value="TreeGrafter"/>
</dbReference>
<reference evidence="2 3" key="1">
    <citation type="submission" date="2020-08" db="EMBL/GenBank/DDBJ databases">
        <title>Genomic Encyclopedia of Type Strains, Phase IV (KMG-IV): sequencing the most valuable type-strain genomes for metagenomic binning, comparative biology and taxonomic classification.</title>
        <authorList>
            <person name="Goeker M."/>
        </authorList>
    </citation>
    <scope>NUCLEOTIDE SEQUENCE [LARGE SCALE GENOMIC DNA]</scope>
    <source>
        <strain evidence="2 3">DSM 27163</strain>
    </source>
</reference>
<dbReference type="AlphaFoldDB" id="A0A7W9EQ47"/>
<sequence>MIRRLISLLFLAWVLGFAWFALLPPMPAPTQQKTDAIVVLTGGPGRIDRALELLEAGQAKRLLISGVAREVKPRELAAEYKRPQQLFDCCIALGFEAEDTRSNATEVATWVARRGYRTVRLVTTDWHMRRAEYEIGRAIGKDVTIVPDAVRSEPSFATLFREYHKYLAGLAGGLLGL</sequence>
<dbReference type="EMBL" id="JACIJH010000001">
    <property type="protein sequence ID" value="MBB5704835.1"/>
    <property type="molecule type" value="Genomic_DNA"/>
</dbReference>
<dbReference type="InterPro" id="IPR051599">
    <property type="entry name" value="Cell_Envelope_Assoc"/>
</dbReference>
<dbReference type="Proteomes" id="UP000537161">
    <property type="component" value="Unassembled WGS sequence"/>
</dbReference>
<evidence type="ECO:0000259" key="1">
    <source>
        <dbReference type="Pfam" id="PF02698"/>
    </source>
</evidence>
<comment type="caution">
    <text evidence="2">The sequence shown here is derived from an EMBL/GenBank/DDBJ whole genome shotgun (WGS) entry which is preliminary data.</text>
</comment>
<dbReference type="PANTHER" id="PTHR30336">
    <property type="entry name" value="INNER MEMBRANE PROTEIN, PROBABLE PERMEASE"/>
    <property type="match status" value="1"/>
</dbReference>
<evidence type="ECO:0000313" key="3">
    <source>
        <dbReference type="Proteomes" id="UP000537161"/>
    </source>
</evidence>
<gene>
    <name evidence="2" type="ORF">FHR21_000160</name>
</gene>
<name>A0A7W9EQ47_9SPHN</name>